<organism evidence="3 4">
    <name type="scientific">Glutinoglossum americanum</name>
    <dbReference type="NCBI Taxonomy" id="1670608"/>
    <lineage>
        <taxon>Eukaryota</taxon>
        <taxon>Fungi</taxon>
        <taxon>Dikarya</taxon>
        <taxon>Ascomycota</taxon>
        <taxon>Pezizomycotina</taxon>
        <taxon>Geoglossomycetes</taxon>
        <taxon>Geoglossales</taxon>
        <taxon>Geoglossaceae</taxon>
        <taxon>Glutinoglossum</taxon>
    </lineage>
</organism>
<dbReference type="CDD" id="cd12087">
    <property type="entry name" value="TM_EGFR-like"/>
    <property type="match status" value="1"/>
</dbReference>
<gene>
    <name evidence="3" type="ORF">FGG08_002272</name>
</gene>
<dbReference type="AlphaFoldDB" id="A0A9P8L4M0"/>
<feature type="region of interest" description="Disordered" evidence="1">
    <location>
        <begin position="188"/>
        <end position="212"/>
    </location>
</feature>
<dbReference type="Proteomes" id="UP000698800">
    <property type="component" value="Unassembled WGS sequence"/>
</dbReference>
<reference evidence="3" key="1">
    <citation type="submission" date="2021-03" db="EMBL/GenBank/DDBJ databases">
        <title>Comparative genomics and phylogenomic investigation of the class Geoglossomycetes provide insights into ecological specialization and systematics.</title>
        <authorList>
            <person name="Melie T."/>
            <person name="Pirro S."/>
            <person name="Miller A.N."/>
            <person name="Quandt A."/>
        </authorList>
    </citation>
    <scope>NUCLEOTIDE SEQUENCE</scope>
    <source>
        <strain evidence="3">GBOQ0MN5Z8</strain>
    </source>
</reference>
<evidence type="ECO:0000313" key="3">
    <source>
        <dbReference type="EMBL" id="KAH0543414.1"/>
    </source>
</evidence>
<protein>
    <submittedName>
        <fullName evidence="3">Uncharacterized protein</fullName>
    </submittedName>
</protein>
<evidence type="ECO:0000313" key="4">
    <source>
        <dbReference type="Proteomes" id="UP000698800"/>
    </source>
</evidence>
<keyword evidence="2" id="KW-1133">Transmembrane helix</keyword>
<feature type="transmembrane region" description="Helical" evidence="2">
    <location>
        <begin position="106"/>
        <end position="129"/>
    </location>
</feature>
<feature type="compositionally biased region" description="Basic and acidic residues" evidence="1">
    <location>
        <begin position="202"/>
        <end position="212"/>
    </location>
</feature>
<comment type="caution">
    <text evidence="3">The sequence shown here is derived from an EMBL/GenBank/DDBJ whole genome shotgun (WGS) entry which is preliminary data.</text>
</comment>
<keyword evidence="2" id="KW-0472">Membrane</keyword>
<accession>A0A9P8L4M0</accession>
<dbReference type="EMBL" id="JAGHQL010000033">
    <property type="protein sequence ID" value="KAH0543414.1"/>
    <property type="molecule type" value="Genomic_DNA"/>
</dbReference>
<dbReference type="OrthoDB" id="5414836at2759"/>
<proteinExistence type="predicted"/>
<name>A0A9P8L4M0_9PEZI</name>
<sequence>MSFGRNPQSCTLFLKALAICNECIAFANSTDFVSPLEFQQYLDYCDASRTASLSASHTLTSLQTSLTTTLGSTTASLPSTVSVATAQQTGSLSSLTSSPPRTSRKWIIGAVVGPLIFIAIGAIMGWVFLRKRYKLSLTRVDSERRSGPEPNSAPEDGYKDKPMLHSDSIEPEKVGDVGVGAQEVVAELPAREGVGPELAANELRDGGRDSGG</sequence>
<evidence type="ECO:0000256" key="1">
    <source>
        <dbReference type="SAM" id="MobiDB-lite"/>
    </source>
</evidence>
<keyword evidence="2" id="KW-0812">Transmembrane</keyword>
<feature type="compositionally biased region" description="Basic and acidic residues" evidence="1">
    <location>
        <begin position="156"/>
        <end position="175"/>
    </location>
</feature>
<evidence type="ECO:0000256" key="2">
    <source>
        <dbReference type="SAM" id="Phobius"/>
    </source>
</evidence>
<keyword evidence="4" id="KW-1185">Reference proteome</keyword>
<feature type="region of interest" description="Disordered" evidence="1">
    <location>
        <begin position="140"/>
        <end position="176"/>
    </location>
</feature>